<dbReference type="STRING" id="4999.A0A1Y1UQ09"/>
<comment type="caution">
    <text evidence="2">The sequence shown here is derived from an EMBL/GenBank/DDBJ whole genome shotgun (WGS) entry which is preliminary data.</text>
</comment>
<dbReference type="InParanoid" id="A0A1Y1UQ09"/>
<proteinExistence type="predicted"/>
<reference evidence="2 3" key="1">
    <citation type="submission" date="2017-03" db="EMBL/GenBank/DDBJ databases">
        <title>Widespread Adenine N6-methylation of Active Genes in Fungi.</title>
        <authorList>
            <consortium name="DOE Joint Genome Institute"/>
            <person name="Mondo S.J."/>
            <person name="Dannebaum R.O."/>
            <person name="Kuo R.C."/>
            <person name="Louie K.B."/>
            <person name="Bewick A.J."/>
            <person name="Labutti K."/>
            <person name="Haridas S."/>
            <person name="Kuo A."/>
            <person name="Salamov A."/>
            <person name="Ahrendt S.R."/>
            <person name="Lau R."/>
            <person name="Bowen B.P."/>
            <person name="Lipzen A."/>
            <person name="Sullivan W."/>
            <person name="Andreopoulos W.B."/>
            <person name="Clum A."/>
            <person name="Lindquist E."/>
            <person name="Daum C."/>
            <person name="Northen T.R."/>
            <person name="Ramamoorthy G."/>
            <person name="Schmitz R.J."/>
            <person name="Gryganskyi A."/>
            <person name="Culley D."/>
            <person name="Magnuson J."/>
            <person name="James T.Y."/>
            <person name="O'Malley M.A."/>
            <person name="Stajich J.E."/>
            <person name="Spatafora J.W."/>
            <person name="Visel A."/>
            <person name="Grigoriev I.V."/>
        </authorList>
    </citation>
    <scope>NUCLEOTIDE SEQUENCE [LARGE SCALE GENOMIC DNA]</scope>
    <source>
        <strain evidence="2 3">NRRL Y-17943</strain>
    </source>
</reference>
<dbReference type="EMBL" id="NBSH01000002">
    <property type="protein sequence ID" value="ORX40150.1"/>
    <property type="molecule type" value="Genomic_DNA"/>
</dbReference>
<feature type="domain" description="Calcineurin-like phosphoesterase" evidence="1">
    <location>
        <begin position="93"/>
        <end position="353"/>
    </location>
</feature>
<dbReference type="Pfam" id="PF00149">
    <property type="entry name" value="Metallophos"/>
    <property type="match status" value="1"/>
</dbReference>
<dbReference type="PANTHER" id="PTHR32440">
    <property type="entry name" value="PHOSPHATASE DCR2-RELATED-RELATED"/>
    <property type="match status" value="1"/>
</dbReference>
<evidence type="ECO:0000313" key="3">
    <source>
        <dbReference type="Proteomes" id="UP000193218"/>
    </source>
</evidence>
<accession>A0A1Y1UQ09</accession>
<dbReference type="GeneID" id="33554123"/>
<organism evidence="2 3">
    <name type="scientific">Kockovaella imperatae</name>
    <dbReference type="NCBI Taxonomy" id="4999"/>
    <lineage>
        <taxon>Eukaryota</taxon>
        <taxon>Fungi</taxon>
        <taxon>Dikarya</taxon>
        <taxon>Basidiomycota</taxon>
        <taxon>Agaricomycotina</taxon>
        <taxon>Tremellomycetes</taxon>
        <taxon>Tremellales</taxon>
        <taxon>Cuniculitremaceae</taxon>
        <taxon>Kockovaella</taxon>
    </lineage>
</organism>
<dbReference type="SUPFAM" id="SSF56300">
    <property type="entry name" value="Metallo-dependent phosphatases"/>
    <property type="match status" value="1"/>
</dbReference>
<sequence>MVSTSSGDGTDGATRYLGVTRGKNTCLTSVVPVASSQVFPRPYYQIVQDAHGNPADFNEGATNAVPIYVYTSSETELNPPSAPTLSFNSTGSFRIAHFSDLHHSDIAPICLDEPFEFRANCTEQFSFTFMERALDLTRPDLVIINGDLFARNKRQKDDITYPLLTQGALLKAVYPILNRSLPFAVTWGNHDAEGSLLREELQREMSRLPGYVGSNVASLDGQGNYQLDILDRDGDSKMKLWFFDSRSYTYFPLNGSTTGQSGGVHRNQVEWFERESRGLEMNGMAFFHIPLGQMSGSLGLNSSAELGVHSEDVCSQGHECSNTPDLADNDTGFFDAIVNGNHIKATFSGHDHSNDFSTSVKGVTFTYDGSAGYTAYSTGNDPNYNREMRVIDIVSWGESATTYKVIDDILKGTVHRNTSEPILTLY</sequence>
<dbReference type="Proteomes" id="UP000193218">
    <property type="component" value="Unassembled WGS sequence"/>
</dbReference>
<protein>
    <submittedName>
        <fullName evidence="2">Metallo-dependent phosphatase-like protein</fullName>
    </submittedName>
</protein>
<keyword evidence="3" id="KW-1185">Reference proteome</keyword>
<dbReference type="RefSeq" id="XP_021873935.1">
    <property type="nucleotide sequence ID" value="XM_022012315.1"/>
</dbReference>
<dbReference type="PANTHER" id="PTHR32440:SF0">
    <property type="entry name" value="PHOSPHATASE DCR2-RELATED"/>
    <property type="match status" value="1"/>
</dbReference>
<evidence type="ECO:0000313" key="2">
    <source>
        <dbReference type="EMBL" id="ORX40150.1"/>
    </source>
</evidence>
<dbReference type="InterPro" id="IPR004843">
    <property type="entry name" value="Calcineurin-like_PHP"/>
</dbReference>
<dbReference type="GO" id="GO:0016788">
    <property type="term" value="F:hydrolase activity, acting on ester bonds"/>
    <property type="evidence" value="ECO:0007669"/>
    <property type="project" value="TreeGrafter"/>
</dbReference>
<dbReference type="AlphaFoldDB" id="A0A1Y1UQ09"/>
<gene>
    <name evidence="2" type="ORF">BD324DRAFT_261636</name>
</gene>
<evidence type="ECO:0000259" key="1">
    <source>
        <dbReference type="Pfam" id="PF00149"/>
    </source>
</evidence>
<dbReference type="GO" id="GO:0005737">
    <property type="term" value="C:cytoplasm"/>
    <property type="evidence" value="ECO:0007669"/>
    <property type="project" value="TreeGrafter"/>
</dbReference>
<dbReference type="OrthoDB" id="783096at2759"/>
<name>A0A1Y1UQ09_9TREE</name>
<dbReference type="InterPro" id="IPR029052">
    <property type="entry name" value="Metallo-depent_PP-like"/>
</dbReference>
<dbReference type="Gene3D" id="3.60.21.10">
    <property type="match status" value="1"/>
</dbReference>